<evidence type="ECO:0000256" key="1">
    <source>
        <dbReference type="ARBA" id="ARBA00022741"/>
    </source>
</evidence>
<accession>A0A314ZHF2</accession>
<protein>
    <submittedName>
        <fullName evidence="3">Uncharacterized protein</fullName>
    </submittedName>
</protein>
<keyword evidence="1" id="KW-0547">Nucleotide-binding</keyword>
<dbReference type="EMBL" id="PJQY01000072">
    <property type="protein sequence ID" value="PQQ19295.1"/>
    <property type="molecule type" value="Genomic_DNA"/>
</dbReference>
<evidence type="ECO:0000313" key="3">
    <source>
        <dbReference type="EMBL" id="PQQ19295.1"/>
    </source>
</evidence>
<dbReference type="InterPro" id="IPR045274">
    <property type="entry name" value="WAK-like"/>
</dbReference>
<dbReference type="Gene3D" id="1.10.510.10">
    <property type="entry name" value="Transferase(Phosphotransferase) domain 1"/>
    <property type="match status" value="1"/>
</dbReference>
<organism evidence="3 4">
    <name type="scientific">Prunus yedoensis var. nudiflora</name>
    <dbReference type="NCBI Taxonomy" id="2094558"/>
    <lineage>
        <taxon>Eukaryota</taxon>
        <taxon>Viridiplantae</taxon>
        <taxon>Streptophyta</taxon>
        <taxon>Embryophyta</taxon>
        <taxon>Tracheophyta</taxon>
        <taxon>Spermatophyta</taxon>
        <taxon>Magnoliopsida</taxon>
        <taxon>eudicotyledons</taxon>
        <taxon>Gunneridae</taxon>
        <taxon>Pentapetalae</taxon>
        <taxon>rosids</taxon>
        <taxon>fabids</taxon>
        <taxon>Rosales</taxon>
        <taxon>Rosaceae</taxon>
        <taxon>Amygdaloideae</taxon>
        <taxon>Amygdaleae</taxon>
        <taxon>Prunus</taxon>
    </lineage>
</organism>
<dbReference type="Proteomes" id="UP000250321">
    <property type="component" value="Unassembled WGS sequence"/>
</dbReference>
<dbReference type="GO" id="GO:0007166">
    <property type="term" value="P:cell surface receptor signaling pathway"/>
    <property type="evidence" value="ECO:0007669"/>
    <property type="project" value="InterPro"/>
</dbReference>
<name>A0A314ZHF2_PRUYE</name>
<evidence type="ECO:0000313" key="4">
    <source>
        <dbReference type="Proteomes" id="UP000250321"/>
    </source>
</evidence>
<sequence>MRPQESRSLATYFLMSMEENSLFDIVDAQVMKDGEKDQIVAVANLAKACLNLNGRNRPTMKEVAVELEGIQLSIKASDVQQNFAEVEYDRSQITDPWYIASLSSTGSCMDSGTSCSLDVQPPTSF</sequence>
<evidence type="ECO:0000256" key="2">
    <source>
        <dbReference type="ARBA" id="ARBA00022840"/>
    </source>
</evidence>
<proteinExistence type="predicted"/>
<dbReference type="GO" id="GO:0005886">
    <property type="term" value="C:plasma membrane"/>
    <property type="evidence" value="ECO:0007669"/>
    <property type="project" value="TreeGrafter"/>
</dbReference>
<dbReference type="PANTHER" id="PTHR27005:SF280">
    <property type="entry name" value="WALL-ASSOCIATED RECEPTOR KINASE-LIKE 8"/>
    <property type="match status" value="1"/>
</dbReference>
<dbReference type="PANTHER" id="PTHR27005">
    <property type="entry name" value="WALL-ASSOCIATED RECEPTOR KINASE-LIKE 21"/>
    <property type="match status" value="1"/>
</dbReference>
<gene>
    <name evidence="3" type="ORF">Pyn_07067</name>
</gene>
<dbReference type="GO" id="GO:0004674">
    <property type="term" value="F:protein serine/threonine kinase activity"/>
    <property type="evidence" value="ECO:0007669"/>
    <property type="project" value="TreeGrafter"/>
</dbReference>
<reference evidence="3 4" key="1">
    <citation type="submission" date="2018-02" db="EMBL/GenBank/DDBJ databases">
        <title>Draft genome of wild Prunus yedoensis var. nudiflora.</title>
        <authorList>
            <person name="Baek S."/>
            <person name="Kim J.-H."/>
            <person name="Choi K."/>
            <person name="Kim G.-B."/>
            <person name="Cho A."/>
            <person name="Jang H."/>
            <person name="Shin C.-H."/>
            <person name="Yu H.-J."/>
            <person name="Mun J.-H."/>
        </authorList>
    </citation>
    <scope>NUCLEOTIDE SEQUENCE [LARGE SCALE GENOMIC DNA]</scope>
    <source>
        <strain evidence="4">cv. Jeju island</strain>
        <tissue evidence="3">Leaf</tissue>
    </source>
</reference>
<dbReference type="AlphaFoldDB" id="A0A314ZHF2"/>
<dbReference type="GO" id="GO:0005524">
    <property type="term" value="F:ATP binding"/>
    <property type="evidence" value="ECO:0007669"/>
    <property type="project" value="UniProtKB-KW"/>
</dbReference>
<dbReference type="STRING" id="2094558.A0A314ZHF2"/>
<dbReference type="OrthoDB" id="4062651at2759"/>
<keyword evidence="2" id="KW-0067">ATP-binding</keyword>
<keyword evidence="4" id="KW-1185">Reference proteome</keyword>
<comment type="caution">
    <text evidence="3">The sequence shown here is derived from an EMBL/GenBank/DDBJ whole genome shotgun (WGS) entry which is preliminary data.</text>
</comment>